<dbReference type="GeneID" id="94427010"/>
<accession>A0A2C6L3P0</accession>
<feature type="compositionally biased region" description="Basic and acidic residues" evidence="1">
    <location>
        <begin position="1758"/>
        <end position="1767"/>
    </location>
</feature>
<feature type="region of interest" description="Disordered" evidence="1">
    <location>
        <begin position="1569"/>
        <end position="1629"/>
    </location>
</feature>
<feature type="compositionally biased region" description="Low complexity" evidence="1">
    <location>
        <begin position="1856"/>
        <end position="1867"/>
    </location>
</feature>
<evidence type="ECO:0000256" key="1">
    <source>
        <dbReference type="SAM" id="MobiDB-lite"/>
    </source>
</evidence>
<feature type="compositionally biased region" description="Low complexity" evidence="1">
    <location>
        <begin position="1"/>
        <end position="27"/>
    </location>
</feature>
<feature type="compositionally biased region" description="Polar residues" evidence="1">
    <location>
        <begin position="83"/>
        <end position="94"/>
    </location>
</feature>
<feature type="compositionally biased region" description="Low complexity" evidence="1">
    <location>
        <begin position="455"/>
        <end position="467"/>
    </location>
</feature>
<feature type="compositionally biased region" description="Polar residues" evidence="1">
    <location>
        <begin position="162"/>
        <end position="178"/>
    </location>
</feature>
<feature type="region of interest" description="Disordered" evidence="1">
    <location>
        <begin position="1743"/>
        <end position="1780"/>
    </location>
</feature>
<comment type="caution">
    <text evidence="2">The sequence shown here is derived from an EMBL/GenBank/DDBJ whole genome shotgun (WGS) entry which is preliminary data.</text>
</comment>
<feature type="region of interest" description="Disordered" evidence="1">
    <location>
        <begin position="1680"/>
        <end position="1699"/>
    </location>
</feature>
<proteinExistence type="predicted"/>
<reference evidence="2 3" key="1">
    <citation type="journal article" date="2017" name="Int. J. Parasitol.">
        <title>The genome of the protozoan parasite Cystoisospora suis and a reverse vaccinology approach to identify vaccine candidates.</title>
        <authorList>
            <person name="Palmieri N."/>
            <person name="Shrestha A."/>
            <person name="Ruttkowski B."/>
            <person name="Beck T."/>
            <person name="Vogl C."/>
            <person name="Tomley F."/>
            <person name="Blake D.P."/>
            <person name="Joachim A."/>
        </authorList>
    </citation>
    <scope>NUCLEOTIDE SEQUENCE [LARGE SCALE GENOMIC DNA]</scope>
    <source>
        <strain evidence="2 3">Wien I</strain>
    </source>
</reference>
<feature type="region of interest" description="Disordered" evidence="1">
    <location>
        <begin position="717"/>
        <end position="749"/>
    </location>
</feature>
<feature type="compositionally biased region" description="Polar residues" evidence="1">
    <location>
        <begin position="201"/>
        <end position="216"/>
    </location>
</feature>
<feature type="compositionally biased region" description="Gly residues" evidence="1">
    <location>
        <begin position="1768"/>
        <end position="1777"/>
    </location>
</feature>
<dbReference type="RefSeq" id="XP_067924225.1">
    <property type="nucleotide sequence ID" value="XM_068063799.1"/>
</dbReference>
<protein>
    <submittedName>
        <fullName evidence="2">Protein transport protein sec31</fullName>
    </submittedName>
</protein>
<feature type="compositionally biased region" description="Polar residues" evidence="1">
    <location>
        <begin position="1890"/>
        <end position="1902"/>
    </location>
</feature>
<feature type="region of interest" description="Disordered" evidence="1">
    <location>
        <begin position="356"/>
        <end position="477"/>
    </location>
</feature>
<dbReference type="VEuPathDB" id="ToxoDB:CSUI_003603"/>
<evidence type="ECO:0000313" key="3">
    <source>
        <dbReference type="Proteomes" id="UP000221165"/>
    </source>
</evidence>
<feature type="region of interest" description="Disordered" evidence="1">
    <location>
        <begin position="1037"/>
        <end position="1067"/>
    </location>
</feature>
<feature type="compositionally biased region" description="Polar residues" evidence="1">
    <location>
        <begin position="1579"/>
        <end position="1596"/>
    </location>
</feature>
<feature type="compositionally biased region" description="Low complexity" evidence="1">
    <location>
        <begin position="383"/>
        <end position="398"/>
    </location>
</feature>
<keyword evidence="3" id="KW-1185">Reference proteome</keyword>
<dbReference type="EMBL" id="MIGC01001632">
    <property type="protein sequence ID" value="PHJ22548.1"/>
    <property type="molecule type" value="Genomic_DNA"/>
</dbReference>
<organism evidence="2 3">
    <name type="scientific">Cystoisospora suis</name>
    <dbReference type="NCBI Taxonomy" id="483139"/>
    <lineage>
        <taxon>Eukaryota</taxon>
        <taxon>Sar</taxon>
        <taxon>Alveolata</taxon>
        <taxon>Apicomplexa</taxon>
        <taxon>Conoidasida</taxon>
        <taxon>Coccidia</taxon>
        <taxon>Eucoccidiorida</taxon>
        <taxon>Eimeriorina</taxon>
        <taxon>Sarcocystidae</taxon>
        <taxon>Cystoisospora</taxon>
    </lineage>
</organism>
<feature type="compositionally biased region" description="Polar residues" evidence="1">
    <location>
        <begin position="717"/>
        <end position="726"/>
    </location>
</feature>
<feature type="region of interest" description="Disordered" evidence="1">
    <location>
        <begin position="83"/>
        <end position="240"/>
    </location>
</feature>
<name>A0A2C6L3P0_9APIC</name>
<feature type="region of interest" description="Disordered" evidence="1">
    <location>
        <begin position="1"/>
        <end position="45"/>
    </location>
</feature>
<feature type="region of interest" description="Disordered" evidence="1">
    <location>
        <begin position="1842"/>
        <end position="1902"/>
    </location>
</feature>
<dbReference type="Proteomes" id="UP000221165">
    <property type="component" value="Unassembled WGS sequence"/>
</dbReference>
<feature type="compositionally biased region" description="Basic and acidic residues" evidence="1">
    <location>
        <begin position="414"/>
        <end position="432"/>
    </location>
</feature>
<evidence type="ECO:0000313" key="2">
    <source>
        <dbReference type="EMBL" id="PHJ22548.1"/>
    </source>
</evidence>
<feature type="compositionally biased region" description="Polar residues" evidence="1">
    <location>
        <begin position="100"/>
        <end position="112"/>
    </location>
</feature>
<feature type="compositionally biased region" description="Low complexity" evidence="1">
    <location>
        <begin position="1569"/>
        <end position="1578"/>
    </location>
</feature>
<dbReference type="OrthoDB" id="331673at2759"/>
<sequence>MSATARSSAAAAAASRTLQSSSTTSLRPPGHIQQPRGLTAGPTDSAFQIRARLNLPARVAPDPPSGAHANATQGARGNLARQQLGLQQDASTRSRAVDQSWRTQPQPQSWAITTPKPAAWTLKVHHSPSPHADLGPYTSSGGETRSIPEAGQGFMRPASRANGLSRQADSTNVRSPQRLSGGPHASSETWAGRPRDPGSAVVQSSASGLSIQQTGSAARDPRSEAHPSRPPAAGAVGPSTDAYGRGFAQIASGASTVPGAPGPLLDYCEALALGALAMIEHELRLLPQGTAADKPVPGAITPSRARRQVAEQGRLAMVFKAELLLAVYAAIYAEPPTESLNSWAWKVRPTDSDHSVKAKAAGAPTWSQLPCPDSGTSVAESHGPAPTSPSATSPLPGGESESAPVGDGLTFDPARSRATELRGESETTERVVADSAAFVSDPERDQGGSDETGVSSSAKSATSAETAGHSVHPPAHNRKHRASVSLLGFLDLPQGLPTWTSGTPMAAAEVNRALPWVRRCVQRLGHAVEFGRLILPSGVGDVEGGPPRTPRVGVRLSPTVWWAFFNSLQHLGPLRDLRPNIVFFMRCLLPSFPYIFEPAPFFPPPSVYVASAPLTSSVGAEASSAFRPREDDSLLGRSPSGNAQALRSPVFWQLTPIQRHSLFHGFCRMELPYVALFVIQMNLCFTPASFISSSSDWAGVAFELRRIAIASYDQLMTPRSSENPSLRDSPEASAFDGPKSAGFSAPLSVRPPRTLDEPISHEGYARSSFALVACWHELWTIFQQTAAVPASEKLAFFFQALPWAPLMQRTCDDVYSRIPTGVVELANLACSARVRQVHLVRLYRYLEQRRREEQWKRRQPCFRDPDAPLSSDLPLLEPSPPSVFPSSLSRSLPFLFLSSPSPPDGAHVAAPRDIPVTLSDVSGLVHTSAMWQSAVAGAPTLLSAVGGESSGDWENLLKGLWGARGLFGDGVECIQATQELLDDAAFQWAMAAEPECVWLKHASVASTAPCPASGLFEYSDAHSGSSVSEKFGDKLQSRAGALPERPVTVEKTAPTSSDARESHTIPPCVRGPQEVKFGGCYSPGALSWWGMQQALQWQLAEQLGQQRVAREKHRPGRGLASDEGREVAEWLSLPRSLVALEHLHCRAAAALLQAPQTQILEFVQKRPRDFITLMLVSSFPSPSARIQSATVSFVSPTAPHALLSFLAPASLRGHEFRGTCYVPYRLPASPALFQKLQNLIFRVAPPGEPHQETFGLVAALIILCARWRWVCRWDNTERNGDGSAEQVTRNGDLPVQRFLAYLDTVLDVSYVEALSRTPLTGRESQMRKVLFIQQVFRDLRFRRRDTAMVKAFTAGGGVRTPSDIVCMLAAVSQMPAASGLRYDLLESLAVAVSNAFIRGICSCPPDTVQPPFRPIPLTEFNAAHLASTDPLLKASTVGPRPPGSLHLEGGPAPSSDFFASSSSTSLTLSGESLLSRKSLGSPSSTADFSMTRALRAFPPSPVPLLPYPILAALDTTQLLSQTEIPESSLHRICRLFHVLFEAALRPPGVRAVSPKGLMLQLSADAAAAASPPVESVPDGTQSQHSLETRASASRTDPSALERDNRSTVVSGKHLGHSGEKDTNRDGAPSPGFGAWAAPLAMQASVDDALHLPLILPTLLNIWKQRLAVPRLLPFREALRSPLGKQSGPMDEGPQTEGGSAALERSLKTQHTVQLPASALVYFLCRAAGIGGAAALSGGVPPEGPLSFERNSTADESEEVTRRAREGAARGGGVGISGGQHHEIEARHSTTPAASEKAQDSEAVGQTLGKEDETFSFLEENDSGAVFSSLEFDEHGELLLESVSGGESSAQVESTNGASGSAAVWAAGHPRELLESGQVSPDSRKEPTGEPESSIQMNGDSAVSNTGAQAFAEPLRKLALTTIATAMTVIDEELQWFNEVSRCTEEAKAAGQERSVPTLQTLFQGQACALTLSPFASVASYQDSLSALYNAFDTLFVSNLGTASVFQLQQLALQTRQISAMPAYLPFSLREENLTRVSRQGEAQHELVEANPGKQRGDEVPELMGREAEKVDNQRLLRSIEQNRRRDGAVTERRRFFFGALIQAVLMRLVRVPKPQGHLFFSSTDHTLRNTPDANQGNASRDMNPASEAFLQRPGALVKGGGRGDTNEEAARQAEAMQFQLSNAEQILLLELLLHLLAGAPPKVQSVVLPQLLEQAASPCPEGSEEHDTVEQLFICSPDKPGAERDHGGEPPLTASLQSAFVSLFNAVSTMPISRLLRLFVAAARLDLFSCLCPNGEAGVGALSPEKELDGSAPSDNNQHLGPLPRAMPFLASGLHAYLPNSCPAQPDLVLSRGVRRDGQLDSPGRPQSTHLHLLLLPLGSQLSSYSEGTEMAISNSGDRGSAKTCSGSSRRKLWAHEKRRAASQFQGALENALRQHLGGGVTELSFGEAVGFLWSVAVMPGPPVDLLVLLLDRLESVLGVVLRERRIMTLPADLPEHLPPLTAGPVYRFLDAQSPGDCARLRCAWVSLQTEGAPGVLASLQARFPLTWLAFQILESATKHRERSLFSESSSGVCKPAGESASSSASESRTFASGIIRALTRHGVTPSECAIDFSIPGLPFKFDVAVPQRRLVCIAGPQCARFSNTEEAETSDSMLEVGEIEPDLVVAVPTAPLVVKRRGATGGKASDFEVQEFVVGKAKASTSSEQSSRRDAGSAGGRRLIRRLCTHAGYRVIEIDSCGEIEDILGGAFPGALWSNALRLRQL</sequence>
<gene>
    <name evidence="2" type="ORF">CSUI_003603</name>
</gene>